<dbReference type="PANTHER" id="PTHR21659:SF85">
    <property type="entry name" value="EXPRESSED PROTEIN"/>
    <property type="match status" value="1"/>
</dbReference>
<dbReference type="InterPro" id="IPR000612">
    <property type="entry name" value="PMP3"/>
</dbReference>
<reference evidence="8 9" key="1">
    <citation type="journal article" date="2019" name="Nat. Ecol. Evol.">
        <title>Megaphylogeny resolves global patterns of mushroom evolution.</title>
        <authorList>
            <person name="Varga T."/>
            <person name="Krizsan K."/>
            <person name="Foldi C."/>
            <person name="Dima B."/>
            <person name="Sanchez-Garcia M."/>
            <person name="Sanchez-Ramirez S."/>
            <person name="Szollosi G.J."/>
            <person name="Szarkandi J.G."/>
            <person name="Papp V."/>
            <person name="Albert L."/>
            <person name="Andreopoulos W."/>
            <person name="Angelini C."/>
            <person name="Antonin V."/>
            <person name="Barry K.W."/>
            <person name="Bougher N.L."/>
            <person name="Buchanan P."/>
            <person name="Buyck B."/>
            <person name="Bense V."/>
            <person name="Catcheside P."/>
            <person name="Chovatia M."/>
            <person name="Cooper J."/>
            <person name="Damon W."/>
            <person name="Desjardin D."/>
            <person name="Finy P."/>
            <person name="Geml J."/>
            <person name="Haridas S."/>
            <person name="Hughes K."/>
            <person name="Justo A."/>
            <person name="Karasinski D."/>
            <person name="Kautmanova I."/>
            <person name="Kiss B."/>
            <person name="Kocsube S."/>
            <person name="Kotiranta H."/>
            <person name="LaButti K.M."/>
            <person name="Lechner B.E."/>
            <person name="Liimatainen K."/>
            <person name="Lipzen A."/>
            <person name="Lukacs Z."/>
            <person name="Mihaltcheva S."/>
            <person name="Morgado L.N."/>
            <person name="Niskanen T."/>
            <person name="Noordeloos M.E."/>
            <person name="Ohm R.A."/>
            <person name="Ortiz-Santana B."/>
            <person name="Ovrebo C."/>
            <person name="Racz N."/>
            <person name="Riley R."/>
            <person name="Savchenko A."/>
            <person name="Shiryaev A."/>
            <person name="Soop K."/>
            <person name="Spirin V."/>
            <person name="Szebenyi C."/>
            <person name="Tomsovsky M."/>
            <person name="Tulloss R.E."/>
            <person name="Uehling J."/>
            <person name="Grigoriev I.V."/>
            <person name="Vagvolgyi C."/>
            <person name="Papp T."/>
            <person name="Martin F.M."/>
            <person name="Miettinen O."/>
            <person name="Hibbett D.S."/>
            <person name="Nagy L.G."/>
        </authorList>
    </citation>
    <scope>NUCLEOTIDE SEQUENCE [LARGE SCALE GENOMIC DNA]</scope>
    <source>
        <strain evidence="8 9">OMC1185</strain>
    </source>
</reference>
<keyword evidence="3 7" id="KW-0812">Transmembrane</keyword>
<evidence type="ECO:0000256" key="2">
    <source>
        <dbReference type="ARBA" id="ARBA00009530"/>
    </source>
</evidence>
<evidence type="ECO:0000256" key="5">
    <source>
        <dbReference type="ARBA" id="ARBA00023136"/>
    </source>
</evidence>
<dbReference type="AlphaFoldDB" id="A0A5C3NFQ4"/>
<accession>A0A5C3NFQ4</accession>
<keyword evidence="9" id="KW-1185">Reference proteome</keyword>
<sequence>MAPPSRKPSLRPKRYHFYQVLLFILGSLFPPLAVAARFGIGGDFFLNLILTICGYIPGHVHNFYIQNIRNNKNNRRTPKWAQRYGLVDTSSIKRHQKRSEWASRYNERLPRSTLEGQAYEEGERASSSIDMSLEGERPDRVNGGEFWRPEDEHFYNQRNGSSDTASGGRWRYPANFEDTIPAGSAKTKKKKDKKDRFARTEDAYNMPDEGRKKRKKKRRGTGGETDSTYSRRTESTVDYPEDAEGGLYGERPSRAREEPQSQSSGRVNGDEQLFTHEF</sequence>
<dbReference type="Pfam" id="PF01679">
    <property type="entry name" value="Pmp3"/>
    <property type="match status" value="1"/>
</dbReference>
<dbReference type="GO" id="GO:0016020">
    <property type="term" value="C:membrane"/>
    <property type="evidence" value="ECO:0007669"/>
    <property type="project" value="UniProtKB-SubCell"/>
</dbReference>
<keyword evidence="5 7" id="KW-0472">Membrane</keyword>
<comment type="subcellular location">
    <subcellularLocation>
        <location evidence="1">Membrane</location>
    </subcellularLocation>
</comment>
<comment type="similarity">
    <text evidence="2">Belongs to the UPF0057 (PMP3) family.</text>
</comment>
<evidence type="ECO:0000313" key="9">
    <source>
        <dbReference type="Proteomes" id="UP000305948"/>
    </source>
</evidence>
<dbReference type="Proteomes" id="UP000305948">
    <property type="component" value="Unassembled WGS sequence"/>
</dbReference>
<feature type="compositionally biased region" description="Basic and acidic residues" evidence="6">
    <location>
        <begin position="134"/>
        <end position="155"/>
    </location>
</feature>
<evidence type="ECO:0000256" key="6">
    <source>
        <dbReference type="SAM" id="MobiDB-lite"/>
    </source>
</evidence>
<evidence type="ECO:0000256" key="4">
    <source>
        <dbReference type="ARBA" id="ARBA00022989"/>
    </source>
</evidence>
<keyword evidence="4 7" id="KW-1133">Transmembrane helix</keyword>
<dbReference type="OrthoDB" id="2152119at2759"/>
<feature type="transmembrane region" description="Helical" evidence="7">
    <location>
        <begin position="45"/>
        <end position="65"/>
    </location>
</feature>
<feature type="region of interest" description="Disordered" evidence="6">
    <location>
        <begin position="112"/>
        <end position="278"/>
    </location>
</feature>
<dbReference type="EMBL" id="ML213505">
    <property type="protein sequence ID" value="TFK54868.1"/>
    <property type="molecule type" value="Genomic_DNA"/>
</dbReference>
<protein>
    <submittedName>
        <fullName evidence="8">Uncharacterized protein</fullName>
    </submittedName>
</protein>
<evidence type="ECO:0000256" key="1">
    <source>
        <dbReference type="ARBA" id="ARBA00004370"/>
    </source>
</evidence>
<proteinExistence type="inferred from homology"/>
<name>A0A5C3NFQ4_9AGAM</name>
<feature type="compositionally biased region" description="Polar residues" evidence="6">
    <location>
        <begin position="156"/>
        <end position="165"/>
    </location>
</feature>
<gene>
    <name evidence="8" type="ORF">OE88DRAFT_1653409</name>
</gene>
<evidence type="ECO:0000256" key="3">
    <source>
        <dbReference type="ARBA" id="ARBA00022692"/>
    </source>
</evidence>
<organism evidence="8 9">
    <name type="scientific">Heliocybe sulcata</name>
    <dbReference type="NCBI Taxonomy" id="5364"/>
    <lineage>
        <taxon>Eukaryota</taxon>
        <taxon>Fungi</taxon>
        <taxon>Dikarya</taxon>
        <taxon>Basidiomycota</taxon>
        <taxon>Agaricomycotina</taxon>
        <taxon>Agaricomycetes</taxon>
        <taxon>Gloeophyllales</taxon>
        <taxon>Gloeophyllaceae</taxon>
        <taxon>Heliocybe</taxon>
    </lineage>
</organism>
<evidence type="ECO:0000313" key="8">
    <source>
        <dbReference type="EMBL" id="TFK54868.1"/>
    </source>
</evidence>
<dbReference type="PANTHER" id="PTHR21659">
    <property type="entry name" value="HYDROPHOBIC PROTEIN RCI2 LOW TEMPERATURE AND SALT RESPONSIVE PROTEIN LTI6 -RELATED"/>
    <property type="match status" value="1"/>
</dbReference>
<evidence type="ECO:0000256" key="7">
    <source>
        <dbReference type="SAM" id="Phobius"/>
    </source>
</evidence>